<feature type="compositionally biased region" description="Basic and acidic residues" evidence="8">
    <location>
        <begin position="210"/>
        <end position="222"/>
    </location>
</feature>
<reference evidence="10" key="1">
    <citation type="submission" date="2021-03" db="EMBL/GenBank/DDBJ databases">
        <authorList>
            <person name="Tagirdzhanova G."/>
        </authorList>
    </citation>
    <scope>NUCLEOTIDE SEQUENCE</scope>
</reference>
<organism evidence="10 11">
    <name type="scientific">Heterodermia speciosa</name>
    <dbReference type="NCBI Taxonomy" id="116794"/>
    <lineage>
        <taxon>Eukaryota</taxon>
        <taxon>Fungi</taxon>
        <taxon>Dikarya</taxon>
        <taxon>Ascomycota</taxon>
        <taxon>Pezizomycotina</taxon>
        <taxon>Lecanoromycetes</taxon>
        <taxon>OSLEUM clade</taxon>
        <taxon>Lecanoromycetidae</taxon>
        <taxon>Caliciales</taxon>
        <taxon>Physciaceae</taxon>
        <taxon>Heterodermia</taxon>
    </lineage>
</organism>
<dbReference type="GO" id="GO:0032040">
    <property type="term" value="C:small-subunit processome"/>
    <property type="evidence" value="ECO:0007669"/>
    <property type="project" value="InterPro"/>
</dbReference>
<name>A0A8H3G206_9LECA</name>
<evidence type="ECO:0000313" key="10">
    <source>
        <dbReference type="EMBL" id="CAF9933329.1"/>
    </source>
</evidence>
<comment type="function">
    <text evidence="5">Involved in rRNA-processing and ribosome biogenesis.</text>
</comment>
<dbReference type="AlphaFoldDB" id="A0A8H3G206"/>
<feature type="compositionally biased region" description="Basic residues" evidence="8">
    <location>
        <begin position="292"/>
        <end position="301"/>
    </location>
</feature>
<keyword evidence="4" id="KW-0539">Nucleus</keyword>
<comment type="similarity">
    <text evidence="6">Belongs to the UTP23/FCF1 family. UTP23 subfamily.</text>
</comment>
<dbReference type="Pfam" id="PF04900">
    <property type="entry name" value="Fcf1"/>
    <property type="match status" value="1"/>
</dbReference>
<evidence type="ECO:0000256" key="8">
    <source>
        <dbReference type="SAM" id="MobiDB-lite"/>
    </source>
</evidence>
<feature type="compositionally biased region" description="Basic and acidic residues" evidence="8">
    <location>
        <begin position="302"/>
        <end position="315"/>
    </location>
</feature>
<dbReference type="CDD" id="cd09865">
    <property type="entry name" value="PIN_ScUtp23p-like"/>
    <property type="match status" value="1"/>
</dbReference>
<gene>
    <name evidence="10" type="ORF">HETSPECPRED_008609</name>
</gene>
<dbReference type="FunFam" id="3.40.50.1010:FF:000006">
    <property type="entry name" value="rRNA-processing protein UTP23 homolog"/>
    <property type="match status" value="1"/>
</dbReference>
<dbReference type="InterPro" id="IPR057776">
    <property type="entry name" value="UTP23_sensor"/>
</dbReference>
<dbReference type="EMBL" id="CAJPDS010000067">
    <property type="protein sequence ID" value="CAF9933329.1"/>
    <property type="molecule type" value="Genomic_DNA"/>
</dbReference>
<protein>
    <recommendedName>
        <fullName evidence="7">U three protein 23</fullName>
    </recommendedName>
</protein>
<dbReference type="GO" id="GO:0006364">
    <property type="term" value="P:rRNA processing"/>
    <property type="evidence" value="ECO:0007669"/>
    <property type="project" value="UniProtKB-KW"/>
</dbReference>
<evidence type="ECO:0000256" key="5">
    <source>
        <dbReference type="ARBA" id="ARBA00037300"/>
    </source>
</evidence>
<evidence type="ECO:0000256" key="2">
    <source>
        <dbReference type="ARBA" id="ARBA00022517"/>
    </source>
</evidence>
<evidence type="ECO:0000256" key="6">
    <source>
        <dbReference type="ARBA" id="ARBA00038503"/>
    </source>
</evidence>
<feature type="compositionally biased region" description="Basic and acidic residues" evidence="8">
    <location>
        <begin position="281"/>
        <end position="291"/>
    </location>
</feature>
<keyword evidence="11" id="KW-1185">Reference proteome</keyword>
<keyword evidence="2" id="KW-0690">Ribosome biogenesis</keyword>
<dbReference type="InterPro" id="IPR006984">
    <property type="entry name" value="Fcf1/UTP23"/>
</dbReference>
<accession>A0A8H3G206</accession>
<proteinExistence type="inferred from homology"/>
<sequence length="322" mass="37079">MRGKRSKQYKKLMTQYGLVFGFREPYQVIVDAQMVQDADRFAMDLIRALERLLQGKVKLMITQCSMRHLYTLPSLPQPQKDALILRAKNMERRRCNHHTLEQPLSTLECLSSVIDPKKSRTNKNRYIIASQSEEFRRQCREIKGVPLVYIKRSVMVMEPMAEASLGARESFEKGKFRAGIRGKIPAGGLKRKRQDESNGSENEETQENDASDRGIELNEAQKSRKKLRGPKGPNPLSMQKPRRVKESRQVNAQNERNMSLVIKEVNEKLSSIQDVPNIIQRSRDQDHDSPAKRKRKRKHKIKSLEELKSAIRENGDEGGISS</sequence>
<keyword evidence="3" id="KW-0698">rRNA processing</keyword>
<comment type="subcellular location">
    <subcellularLocation>
        <location evidence="1">Nucleus</location>
        <location evidence="1">Nucleolus</location>
    </subcellularLocation>
</comment>
<dbReference type="PANTHER" id="PTHR12416">
    <property type="entry name" value="RRNA-PROCESSING PROTEIN UTP23 HOMOLOG"/>
    <property type="match status" value="1"/>
</dbReference>
<evidence type="ECO:0000256" key="1">
    <source>
        <dbReference type="ARBA" id="ARBA00004604"/>
    </source>
</evidence>
<feature type="region of interest" description="Disordered" evidence="8">
    <location>
        <begin position="182"/>
        <end position="322"/>
    </location>
</feature>
<dbReference type="Proteomes" id="UP000664521">
    <property type="component" value="Unassembled WGS sequence"/>
</dbReference>
<dbReference type="SUPFAM" id="SSF88723">
    <property type="entry name" value="PIN domain-like"/>
    <property type="match status" value="1"/>
</dbReference>
<evidence type="ECO:0000313" key="11">
    <source>
        <dbReference type="Proteomes" id="UP000664521"/>
    </source>
</evidence>
<evidence type="ECO:0000259" key="9">
    <source>
        <dbReference type="Pfam" id="PF24779"/>
    </source>
</evidence>
<comment type="caution">
    <text evidence="10">The sequence shown here is derived from an EMBL/GenBank/DDBJ whole genome shotgun (WGS) entry which is preliminary data.</text>
</comment>
<dbReference type="Gene3D" id="3.40.50.1010">
    <property type="entry name" value="5'-nuclease"/>
    <property type="match status" value="1"/>
</dbReference>
<dbReference type="OrthoDB" id="25675at2759"/>
<dbReference type="InterPro" id="IPR029060">
    <property type="entry name" value="PIN-like_dom_sf"/>
</dbReference>
<dbReference type="Pfam" id="PF24779">
    <property type="entry name" value="UTP23_sensor"/>
    <property type="match status" value="1"/>
</dbReference>
<evidence type="ECO:0000256" key="4">
    <source>
        <dbReference type="ARBA" id="ARBA00023242"/>
    </source>
</evidence>
<evidence type="ECO:0000256" key="3">
    <source>
        <dbReference type="ARBA" id="ARBA00022552"/>
    </source>
</evidence>
<feature type="domain" description="UTP23 sensor motif region" evidence="9">
    <location>
        <begin position="224"/>
        <end position="241"/>
    </location>
</feature>
<evidence type="ECO:0000256" key="7">
    <source>
        <dbReference type="ARBA" id="ARBA00076388"/>
    </source>
</evidence>